<evidence type="ECO:0000256" key="3">
    <source>
        <dbReference type="ARBA" id="ARBA00010183"/>
    </source>
</evidence>
<dbReference type="GO" id="GO:0005737">
    <property type="term" value="C:cytoplasm"/>
    <property type="evidence" value="ECO:0007669"/>
    <property type="project" value="UniProtKB-SubCell"/>
</dbReference>
<dbReference type="Proteomes" id="UP000289841">
    <property type="component" value="Chromosome"/>
</dbReference>
<evidence type="ECO:0000256" key="1">
    <source>
        <dbReference type="ARBA" id="ARBA00000109"/>
    </source>
</evidence>
<dbReference type="SUPFAM" id="SSF69065">
    <property type="entry name" value="RNase III domain-like"/>
    <property type="match status" value="1"/>
</dbReference>
<dbReference type="InterPro" id="IPR011907">
    <property type="entry name" value="RNase_III"/>
</dbReference>
<dbReference type="SUPFAM" id="SSF54768">
    <property type="entry name" value="dsRNA-binding domain-like"/>
    <property type="match status" value="1"/>
</dbReference>
<keyword evidence="9 15" id="KW-0540">Nuclease</keyword>
<keyword evidence="8 15" id="KW-0819">tRNA processing</keyword>
<comment type="cofactor">
    <cofactor evidence="15">
        <name>Mg(2+)</name>
        <dbReference type="ChEBI" id="CHEBI:18420"/>
    </cofactor>
</comment>
<evidence type="ECO:0000256" key="10">
    <source>
        <dbReference type="ARBA" id="ARBA00022723"/>
    </source>
</evidence>
<feature type="binding site" evidence="15">
    <location>
        <position position="113"/>
    </location>
    <ligand>
        <name>Mg(2+)</name>
        <dbReference type="ChEBI" id="CHEBI:18420"/>
    </ligand>
</feature>
<dbReference type="NCBIfam" id="TIGR02191">
    <property type="entry name" value="RNaseIII"/>
    <property type="match status" value="1"/>
</dbReference>
<dbReference type="GO" id="GO:0004525">
    <property type="term" value="F:ribonuclease III activity"/>
    <property type="evidence" value="ECO:0007669"/>
    <property type="project" value="UniProtKB-UniRule"/>
</dbReference>
<dbReference type="CDD" id="cd10845">
    <property type="entry name" value="DSRM_RNAse_III_family"/>
    <property type="match status" value="1"/>
</dbReference>
<dbReference type="GO" id="GO:0003725">
    <property type="term" value="F:double-stranded RNA binding"/>
    <property type="evidence" value="ECO:0007669"/>
    <property type="project" value="TreeGrafter"/>
</dbReference>
<evidence type="ECO:0000256" key="2">
    <source>
        <dbReference type="ARBA" id="ARBA00004496"/>
    </source>
</evidence>
<keyword evidence="19" id="KW-1185">Reference proteome</keyword>
<dbReference type="PROSITE" id="PS00517">
    <property type="entry name" value="RNASE_3_1"/>
    <property type="match status" value="1"/>
</dbReference>
<comment type="similarity">
    <text evidence="3">Belongs to the ribonuclease III family.</text>
</comment>
<dbReference type="SMART" id="SM00358">
    <property type="entry name" value="DSRM"/>
    <property type="match status" value="1"/>
</dbReference>
<evidence type="ECO:0000256" key="12">
    <source>
        <dbReference type="ARBA" id="ARBA00022801"/>
    </source>
</evidence>
<dbReference type="PROSITE" id="PS50142">
    <property type="entry name" value="RNASE_3_2"/>
    <property type="match status" value="1"/>
</dbReference>
<evidence type="ECO:0000256" key="9">
    <source>
        <dbReference type="ARBA" id="ARBA00022722"/>
    </source>
</evidence>
<dbReference type="Pfam" id="PF00035">
    <property type="entry name" value="dsrm"/>
    <property type="match status" value="1"/>
</dbReference>
<gene>
    <name evidence="18" type="primary">MCYN0793</name>
    <name evidence="15" type="synonym">rnc</name>
    <name evidence="18" type="ORF">NCTC10138_00722</name>
</gene>
<dbReference type="GO" id="GO:0010468">
    <property type="term" value="P:regulation of gene expression"/>
    <property type="evidence" value="ECO:0007669"/>
    <property type="project" value="TreeGrafter"/>
</dbReference>
<evidence type="ECO:0000259" key="17">
    <source>
        <dbReference type="PROSITE" id="PS50142"/>
    </source>
</evidence>
<keyword evidence="10 15" id="KW-0479">Metal-binding</keyword>
<protein>
    <recommendedName>
        <fullName evidence="15">Ribonuclease 3</fullName>
        <ecNumber evidence="15">3.1.26.3</ecNumber>
    </recommendedName>
    <alternativeName>
        <fullName evidence="15">Ribonuclease III</fullName>
        <shortName evidence="15">RNase III</shortName>
    </alternativeName>
</protein>
<keyword evidence="15" id="KW-0699">rRNA-binding</keyword>
<evidence type="ECO:0000256" key="6">
    <source>
        <dbReference type="ARBA" id="ARBA00022552"/>
    </source>
</evidence>
<comment type="subcellular location">
    <subcellularLocation>
        <location evidence="2 15">Cytoplasm</location>
    </subcellularLocation>
</comment>
<dbReference type="STRING" id="1278311.GCA_000428705_00920"/>
<evidence type="ECO:0000256" key="8">
    <source>
        <dbReference type="ARBA" id="ARBA00022694"/>
    </source>
</evidence>
<feature type="domain" description="DRBM" evidence="16">
    <location>
        <begin position="151"/>
        <end position="221"/>
    </location>
</feature>
<feature type="active site" evidence="15">
    <location>
        <position position="116"/>
    </location>
</feature>
<dbReference type="GO" id="GO:0008033">
    <property type="term" value="P:tRNA processing"/>
    <property type="evidence" value="ECO:0007669"/>
    <property type="project" value="UniProtKB-KW"/>
</dbReference>
<dbReference type="PANTHER" id="PTHR11207:SF0">
    <property type="entry name" value="RIBONUCLEASE 3"/>
    <property type="match status" value="1"/>
</dbReference>
<dbReference type="SMART" id="SM00535">
    <property type="entry name" value="RIBOc"/>
    <property type="match status" value="1"/>
</dbReference>
<keyword evidence="12 15" id="KW-0378">Hydrolase</keyword>
<keyword evidence="14 15" id="KW-0694">RNA-binding</keyword>
<comment type="catalytic activity">
    <reaction evidence="1 15">
        <text>Endonucleolytic cleavage to 5'-phosphomonoester.</text>
        <dbReference type="EC" id="3.1.26.3"/>
    </reaction>
</comment>
<evidence type="ECO:0000259" key="16">
    <source>
        <dbReference type="PROSITE" id="PS50137"/>
    </source>
</evidence>
<dbReference type="GO" id="GO:0046872">
    <property type="term" value="F:metal ion binding"/>
    <property type="evidence" value="ECO:0007669"/>
    <property type="project" value="UniProtKB-KW"/>
</dbReference>
<evidence type="ECO:0000313" key="18">
    <source>
        <dbReference type="EMBL" id="VEU80353.1"/>
    </source>
</evidence>
<evidence type="ECO:0000256" key="5">
    <source>
        <dbReference type="ARBA" id="ARBA00022490"/>
    </source>
</evidence>
<dbReference type="GO" id="GO:0006397">
    <property type="term" value="P:mRNA processing"/>
    <property type="evidence" value="ECO:0007669"/>
    <property type="project" value="UniProtKB-UniRule"/>
</dbReference>
<keyword evidence="13 15" id="KW-0460">Magnesium</keyword>
<evidence type="ECO:0000256" key="11">
    <source>
        <dbReference type="ARBA" id="ARBA00022759"/>
    </source>
</evidence>
<dbReference type="InterPro" id="IPR036389">
    <property type="entry name" value="RNase_III_sf"/>
</dbReference>
<comment type="subunit">
    <text evidence="4 15">Homodimer.</text>
</comment>
<dbReference type="HAMAP" id="MF_00104">
    <property type="entry name" value="RNase_III"/>
    <property type="match status" value="1"/>
</dbReference>
<name>A0A449BD25_HAPAX</name>
<evidence type="ECO:0000256" key="15">
    <source>
        <dbReference type="HAMAP-Rule" id="MF_00104"/>
    </source>
</evidence>
<dbReference type="InterPro" id="IPR014720">
    <property type="entry name" value="dsRBD_dom"/>
</dbReference>
<comment type="function">
    <text evidence="15">Digests double-stranded RNA. Involved in the processing of primary rRNA transcript to yield the immediate precursors to the large and small rRNAs (23S and 16S). Processes some mRNAs, and tRNAs when they are encoded in the rRNA operon. Processes pre-crRNA and tracrRNA of type II CRISPR loci if present in the organism.</text>
</comment>
<dbReference type="FunFam" id="3.30.160.20:FF:000003">
    <property type="entry name" value="Ribonuclease 3"/>
    <property type="match status" value="1"/>
</dbReference>
<organism evidence="18 19">
    <name type="scientific">Haploplasma axanthum</name>
    <name type="common">Acholeplasma axanthum</name>
    <dbReference type="NCBI Taxonomy" id="29552"/>
    <lineage>
        <taxon>Bacteria</taxon>
        <taxon>Bacillati</taxon>
        <taxon>Mycoplasmatota</taxon>
        <taxon>Mollicutes</taxon>
        <taxon>Acholeplasmatales</taxon>
        <taxon>Acholeplasmataceae</taxon>
        <taxon>Haploplasma</taxon>
    </lineage>
</organism>
<keyword evidence="11 15" id="KW-0255">Endonuclease</keyword>
<proteinExistence type="inferred from homology"/>
<evidence type="ECO:0000313" key="19">
    <source>
        <dbReference type="Proteomes" id="UP000289841"/>
    </source>
</evidence>
<evidence type="ECO:0000256" key="14">
    <source>
        <dbReference type="ARBA" id="ARBA00022884"/>
    </source>
</evidence>
<keyword evidence="6 15" id="KW-0698">rRNA processing</keyword>
<dbReference type="PROSITE" id="PS50137">
    <property type="entry name" value="DS_RBD"/>
    <property type="match status" value="1"/>
</dbReference>
<evidence type="ECO:0000256" key="13">
    <source>
        <dbReference type="ARBA" id="ARBA00022842"/>
    </source>
</evidence>
<keyword evidence="5 15" id="KW-0963">Cytoplasm</keyword>
<dbReference type="Pfam" id="PF14622">
    <property type="entry name" value="Ribonucleas_3_3"/>
    <property type="match status" value="1"/>
</dbReference>
<dbReference type="EMBL" id="LR215048">
    <property type="protein sequence ID" value="VEU80353.1"/>
    <property type="molecule type" value="Genomic_DNA"/>
</dbReference>
<dbReference type="Gene3D" id="3.30.160.20">
    <property type="match status" value="1"/>
</dbReference>
<dbReference type="KEGG" id="aaxa:NCTC10138_00722"/>
<dbReference type="PANTHER" id="PTHR11207">
    <property type="entry name" value="RIBONUCLEASE III"/>
    <property type="match status" value="1"/>
</dbReference>
<feature type="binding site" evidence="15">
    <location>
        <position position="116"/>
    </location>
    <ligand>
        <name>Mg(2+)</name>
        <dbReference type="ChEBI" id="CHEBI:18420"/>
    </ligand>
</feature>
<dbReference type="Gene3D" id="1.10.1520.10">
    <property type="entry name" value="Ribonuclease III domain"/>
    <property type="match status" value="1"/>
</dbReference>
<feature type="domain" description="RNase III" evidence="17">
    <location>
        <begin position="4"/>
        <end position="127"/>
    </location>
</feature>
<dbReference type="InterPro" id="IPR000999">
    <property type="entry name" value="RNase_III_dom"/>
</dbReference>
<dbReference type="GO" id="GO:0042802">
    <property type="term" value="F:identical protein binding"/>
    <property type="evidence" value="ECO:0007669"/>
    <property type="project" value="UniProtKB-ARBA"/>
</dbReference>
<accession>A0A449BD25</accession>
<evidence type="ECO:0000256" key="7">
    <source>
        <dbReference type="ARBA" id="ARBA00022664"/>
    </source>
</evidence>
<sequence length="230" mass="26284">MIELQELLKKLEINYKDISYYKTALTHSSYGNENQVENNERLEFLGDAVIELLMSDYLYENTDLPEGRMTIKRAQAVREEALVIYSNKIELNKYLLLGKGEESKGANNAMIADSLEAIFAATYIDVGLEESKKLFNKIVVPNLNEAFNIKDYKSILQEIIHSGEKRNISYQIIKESGPSHNKSFEAVVMLDKDIILGTGFGKTKKEAEQKAAEEALRKGNYDFKENIWRI</sequence>
<dbReference type="FunFam" id="1.10.1520.10:FF:000001">
    <property type="entry name" value="Ribonuclease 3"/>
    <property type="match status" value="1"/>
</dbReference>
<dbReference type="AlphaFoldDB" id="A0A449BD25"/>
<keyword evidence="7 15" id="KW-0507">mRNA processing</keyword>
<dbReference type="GO" id="GO:0006364">
    <property type="term" value="P:rRNA processing"/>
    <property type="evidence" value="ECO:0007669"/>
    <property type="project" value="UniProtKB-UniRule"/>
</dbReference>
<dbReference type="EC" id="3.1.26.3" evidence="15"/>
<feature type="active site" evidence="15">
    <location>
        <position position="47"/>
    </location>
</feature>
<reference evidence="18 19" key="1">
    <citation type="submission" date="2019-01" db="EMBL/GenBank/DDBJ databases">
        <authorList>
            <consortium name="Pathogen Informatics"/>
        </authorList>
    </citation>
    <scope>NUCLEOTIDE SEQUENCE [LARGE SCALE GENOMIC DNA]</scope>
    <source>
        <strain evidence="18 19">NCTC10138</strain>
    </source>
</reference>
<evidence type="ECO:0000256" key="4">
    <source>
        <dbReference type="ARBA" id="ARBA00011738"/>
    </source>
</evidence>
<dbReference type="CDD" id="cd00593">
    <property type="entry name" value="RIBOc"/>
    <property type="match status" value="1"/>
</dbReference>
<dbReference type="GO" id="GO:0019843">
    <property type="term" value="F:rRNA binding"/>
    <property type="evidence" value="ECO:0007669"/>
    <property type="project" value="UniProtKB-KW"/>
</dbReference>
<feature type="binding site" evidence="15">
    <location>
        <position position="43"/>
    </location>
    <ligand>
        <name>Mg(2+)</name>
        <dbReference type="ChEBI" id="CHEBI:18420"/>
    </ligand>
</feature>